<dbReference type="PANTHER" id="PTHR39173">
    <property type="entry name" value="ACETYLTRANSFERASE"/>
    <property type="match status" value="1"/>
</dbReference>
<comment type="caution">
    <text evidence="2">The sequence shown here is derived from an EMBL/GenBank/DDBJ whole genome shotgun (WGS) entry which is preliminary data.</text>
</comment>
<evidence type="ECO:0000313" key="3">
    <source>
        <dbReference type="Proteomes" id="UP000178104"/>
    </source>
</evidence>
<dbReference type="PROSITE" id="PS51186">
    <property type="entry name" value="GNAT"/>
    <property type="match status" value="1"/>
</dbReference>
<gene>
    <name evidence="2" type="ORF">A2917_01160</name>
</gene>
<dbReference type="Pfam" id="PF13302">
    <property type="entry name" value="Acetyltransf_3"/>
    <property type="match status" value="1"/>
</dbReference>
<dbReference type="EMBL" id="MFVE01000001">
    <property type="protein sequence ID" value="OGI95844.1"/>
    <property type="molecule type" value="Genomic_DNA"/>
</dbReference>
<dbReference type="Proteomes" id="UP000178104">
    <property type="component" value="Unassembled WGS sequence"/>
</dbReference>
<dbReference type="InterPro" id="IPR000182">
    <property type="entry name" value="GNAT_dom"/>
</dbReference>
<dbReference type="SUPFAM" id="SSF55729">
    <property type="entry name" value="Acyl-CoA N-acyltransferases (Nat)"/>
    <property type="match status" value="1"/>
</dbReference>
<dbReference type="GO" id="GO:0016747">
    <property type="term" value="F:acyltransferase activity, transferring groups other than amino-acyl groups"/>
    <property type="evidence" value="ECO:0007669"/>
    <property type="project" value="InterPro"/>
</dbReference>
<organism evidence="2 3">
    <name type="scientific">Candidatus Nomurabacteria bacterium RIFCSPLOWO2_01_FULL_42_17</name>
    <dbReference type="NCBI Taxonomy" id="1801780"/>
    <lineage>
        <taxon>Bacteria</taxon>
        <taxon>Candidatus Nomuraibacteriota</taxon>
    </lineage>
</organism>
<evidence type="ECO:0000259" key="1">
    <source>
        <dbReference type="PROSITE" id="PS51186"/>
    </source>
</evidence>
<name>A0A1F6XNY9_9BACT</name>
<feature type="domain" description="N-acetyltransferase" evidence="1">
    <location>
        <begin position="29"/>
        <end position="169"/>
    </location>
</feature>
<dbReference type="PANTHER" id="PTHR39173:SF1">
    <property type="entry name" value="ACETYLTRANSFERASE"/>
    <property type="match status" value="1"/>
</dbReference>
<evidence type="ECO:0000313" key="2">
    <source>
        <dbReference type="EMBL" id="OGI95844.1"/>
    </source>
</evidence>
<dbReference type="STRING" id="1801780.A2917_01160"/>
<dbReference type="AlphaFoldDB" id="A0A1F6XNY9"/>
<dbReference type="InterPro" id="IPR016181">
    <property type="entry name" value="Acyl_CoA_acyltransferase"/>
</dbReference>
<sequence>MGGLVRPSLVYKDSFIEAAKEFEDAGENIYMRGSKPNDDFNQLLIKIKEREEGANLPADRVPQTELWFVSGGEFIGWTKIRHKTNEKLLQEGGHIGYSIRPSKRKMGFGNKILNLALQEAEKLGMEKVLVTCDDDNEGSARIIENNGGVLENKISIEGKLKRRYWIEFK</sequence>
<accession>A0A1F6XNY9</accession>
<dbReference type="Gene3D" id="3.40.630.30">
    <property type="match status" value="1"/>
</dbReference>
<reference evidence="2 3" key="1">
    <citation type="journal article" date="2016" name="Nat. Commun.">
        <title>Thousands of microbial genomes shed light on interconnected biogeochemical processes in an aquifer system.</title>
        <authorList>
            <person name="Anantharaman K."/>
            <person name="Brown C.T."/>
            <person name="Hug L.A."/>
            <person name="Sharon I."/>
            <person name="Castelle C.J."/>
            <person name="Probst A.J."/>
            <person name="Thomas B.C."/>
            <person name="Singh A."/>
            <person name="Wilkins M.J."/>
            <person name="Karaoz U."/>
            <person name="Brodie E.L."/>
            <person name="Williams K.H."/>
            <person name="Hubbard S.S."/>
            <person name="Banfield J.F."/>
        </authorList>
    </citation>
    <scope>NUCLEOTIDE SEQUENCE [LARGE SCALE GENOMIC DNA]</scope>
</reference>
<proteinExistence type="predicted"/>
<protein>
    <recommendedName>
        <fullName evidence="1">N-acetyltransferase domain-containing protein</fullName>
    </recommendedName>
</protein>